<feature type="region of interest" description="Disordered" evidence="1">
    <location>
        <begin position="507"/>
        <end position="544"/>
    </location>
</feature>
<dbReference type="Proteomes" id="UP000827889">
    <property type="component" value="Chromosome 7"/>
</dbReference>
<evidence type="ECO:0000313" key="3">
    <source>
        <dbReference type="Proteomes" id="UP000827889"/>
    </source>
</evidence>
<dbReference type="Pfam" id="PF14309">
    <property type="entry name" value="DUF4378"/>
    <property type="match status" value="1"/>
</dbReference>
<dbReference type="GeneID" id="115749698"/>
<dbReference type="PANTHER" id="PTHR47071:SF9">
    <property type="entry name" value="TRM32-LIKE PROTEIN (DUF3741)"/>
    <property type="match status" value="1"/>
</dbReference>
<accession>A0ABM3HP21</accession>
<evidence type="ECO:0000256" key="1">
    <source>
        <dbReference type="SAM" id="MobiDB-lite"/>
    </source>
</evidence>
<proteinExistence type="predicted"/>
<sequence length="792" mass="88797">MGKHVRSKSAQLHLENHQQGCMWSILHGLKYHQWHYVKKRLPHVRQGGGRHSAGNGSTESSMNAHHTDRSPEYTNADGESSQKKREFSPAAKVSVKARIKALISEEKYRRKGRHRRSCTSPAHLQLVKASSNHHPGSGSCRHGSSHDHFDMHRMQPMQKGEHSQEKSENYEQTLPQDNVLIERCDATYDLDHRAHNGTDGSDCRPGIFPDPLDRNDLDKELVLKVLQDKGSFSARHFDGQNAVSLKMGSSRSGTSPVSNHSGEDVLAPSTSRNKEEEECSKSKLGSLGQDTRLVESDASVSVPVLFLKKQGKNHVVSRRFKNLKKKLKHVMKASRNEKHRIAMDGILDKIPQDHERSMEIKQDVIRKWKDVVSERDYTSPPRQGNPRGMKRTPSLDASLEKYCQLFESSFNREAKHSGIGTSRVGGQEKISPREVSTRSLARICSLPELKSSSFRTENSSVSFFTGTPVRTPTDTDVSRGSSSDAASNQNFRLALEKLDVHVENEVDDEKVDHGEDSSVSKEENQLTPVASSQDMCDSTAGERTSIDEDVIELVPSIKLEDTDSNQRSPVLDGVESDPLAICCRETSRSDVPLPADNDEVHLANAEISSNQLDMDLMYVPVDVKDIELFNYVKDVLGLSGFGGNESLGRWHSGDQPVDPLVYEEVEGCSLPNLESLENSEGGHFDHLILFDLINEVLVDIYQRSFGYYPSPLSSLCRVPPMPEGFRVLEEVWASISFYTSLRPELDPAMDYVTARELERHDGWMNLRFDSECVGLELEDLILDDLLEELFCT</sequence>
<evidence type="ECO:0000259" key="2">
    <source>
        <dbReference type="Pfam" id="PF14309"/>
    </source>
</evidence>
<gene>
    <name evidence="4" type="primary">LOC115749698</name>
</gene>
<feature type="region of interest" description="Disordered" evidence="1">
    <location>
        <begin position="245"/>
        <end position="284"/>
    </location>
</feature>
<dbReference type="InterPro" id="IPR025486">
    <property type="entry name" value="DUF4378"/>
</dbReference>
<dbReference type="InterPro" id="IPR044257">
    <property type="entry name" value="TRM32-like"/>
</dbReference>
<feature type="compositionally biased region" description="Polar residues" evidence="1">
    <location>
        <begin position="525"/>
        <end position="536"/>
    </location>
</feature>
<feature type="compositionally biased region" description="Polar residues" evidence="1">
    <location>
        <begin position="245"/>
        <end position="260"/>
    </location>
</feature>
<feature type="domain" description="DUF4378" evidence="2">
    <location>
        <begin position="629"/>
        <end position="788"/>
    </location>
</feature>
<organism evidence="3 4">
    <name type="scientific">Rhodamnia argentea</name>
    <dbReference type="NCBI Taxonomy" id="178133"/>
    <lineage>
        <taxon>Eukaryota</taxon>
        <taxon>Viridiplantae</taxon>
        <taxon>Streptophyta</taxon>
        <taxon>Embryophyta</taxon>
        <taxon>Tracheophyta</taxon>
        <taxon>Spermatophyta</taxon>
        <taxon>Magnoliopsida</taxon>
        <taxon>eudicotyledons</taxon>
        <taxon>Gunneridae</taxon>
        <taxon>Pentapetalae</taxon>
        <taxon>rosids</taxon>
        <taxon>malvids</taxon>
        <taxon>Myrtales</taxon>
        <taxon>Myrtaceae</taxon>
        <taxon>Myrtoideae</taxon>
        <taxon>Myrteae</taxon>
        <taxon>Australasian group</taxon>
        <taxon>Rhodamnia</taxon>
    </lineage>
</organism>
<feature type="compositionally biased region" description="Polar residues" evidence="1">
    <location>
        <begin position="54"/>
        <end position="64"/>
    </location>
</feature>
<dbReference type="RefSeq" id="XP_048138356.1">
    <property type="nucleotide sequence ID" value="XM_048282399.1"/>
</dbReference>
<feature type="region of interest" description="Disordered" evidence="1">
    <location>
        <begin position="414"/>
        <end position="433"/>
    </location>
</feature>
<reference evidence="4" key="1">
    <citation type="submission" date="2025-08" db="UniProtKB">
        <authorList>
            <consortium name="RefSeq"/>
        </authorList>
    </citation>
    <scope>IDENTIFICATION</scope>
    <source>
        <tissue evidence="4">Leaf</tissue>
    </source>
</reference>
<dbReference type="PANTHER" id="PTHR47071">
    <property type="entry name" value="PROTEIN TRM32"/>
    <property type="match status" value="1"/>
</dbReference>
<feature type="compositionally biased region" description="Basic and acidic residues" evidence="1">
    <location>
        <begin position="507"/>
        <end position="524"/>
    </location>
</feature>
<feature type="region of interest" description="Disordered" evidence="1">
    <location>
        <begin position="44"/>
        <end position="92"/>
    </location>
</feature>
<feature type="region of interest" description="Disordered" evidence="1">
    <location>
        <begin position="129"/>
        <end position="150"/>
    </location>
</feature>
<evidence type="ECO:0000313" key="4">
    <source>
        <dbReference type="RefSeq" id="XP_048138356.1"/>
    </source>
</evidence>
<keyword evidence="3" id="KW-1185">Reference proteome</keyword>
<feature type="compositionally biased region" description="Basic and acidic residues" evidence="1">
    <location>
        <begin position="272"/>
        <end position="281"/>
    </location>
</feature>
<name>A0ABM3HP21_9MYRT</name>
<feature type="region of interest" description="Disordered" evidence="1">
    <location>
        <begin position="462"/>
        <end position="488"/>
    </location>
</feature>
<protein>
    <submittedName>
        <fullName evidence="4">Uncharacterized protein LOC115749698</fullName>
    </submittedName>
</protein>